<dbReference type="InterPro" id="IPR036390">
    <property type="entry name" value="WH_DNA-bd_sf"/>
</dbReference>
<feature type="domain" description="IclR-ED" evidence="5">
    <location>
        <begin position="62"/>
        <end position="246"/>
    </location>
</feature>
<keyword evidence="3" id="KW-0804">Transcription</keyword>
<dbReference type="Pfam" id="PF01614">
    <property type="entry name" value="IclR_C"/>
    <property type="match status" value="1"/>
</dbReference>
<dbReference type="Pfam" id="PF09339">
    <property type="entry name" value="HTH_IclR"/>
    <property type="match status" value="1"/>
</dbReference>
<comment type="caution">
    <text evidence="6">The sequence shown here is derived from an EMBL/GenBank/DDBJ whole genome shotgun (WGS) entry which is preliminary data.</text>
</comment>
<dbReference type="InterPro" id="IPR005471">
    <property type="entry name" value="Tscrpt_reg_IclR_N"/>
</dbReference>
<evidence type="ECO:0000256" key="3">
    <source>
        <dbReference type="ARBA" id="ARBA00023163"/>
    </source>
</evidence>
<evidence type="ECO:0000256" key="1">
    <source>
        <dbReference type="ARBA" id="ARBA00023015"/>
    </source>
</evidence>
<dbReference type="Proteomes" id="UP000033772">
    <property type="component" value="Unassembled WGS sequence"/>
</dbReference>
<organism evidence="6 7">
    <name type="scientific">Nocardioides luteus</name>
    <dbReference type="NCBI Taxonomy" id="1844"/>
    <lineage>
        <taxon>Bacteria</taxon>
        <taxon>Bacillati</taxon>
        <taxon>Actinomycetota</taxon>
        <taxon>Actinomycetes</taxon>
        <taxon>Propionibacteriales</taxon>
        <taxon>Nocardioidaceae</taxon>
        <taxon>Nocardioides</taxon>
    </lineage>
</organism>
<keyword evidence="1" id="KW-0805">Transcription regulation</keyword>
<evidence type="ECO:0000259" key="5">
    <source>
        <dbReference type="PROSITE" id="PS51078"/>
    </source>
</evidence>
<dbReference type="GO" id="GO:0003700">
    <property type="term" value="F:DNA-binding transcription factor activity"/>
    <property type="evidence" value="ECO:0007669"/>
    <property type="project" value="TreeGrafter"/>
</dbReference>
<dbReference type="RefSeq" id="WP_045552084.1">
    <property type="nucleotide sequence ID" value="NZ_JZDQ02000029.1"/>
</dbReference>
<dbReference type="SUPFAM" id="SSF55781">
    <property type="entry name" value="GAF domain-like"/>
    <property type="match status" value="1"/>
</dbReference>
<proteinExistence type="predicted"/>
<dbReference type="AlphaFoldDB" id="A0A1J4N3Z5"/>
<gene>
    <name evidence="6" type="ORF">UG56_019565</name>
</gene>
<dbReference type="InterPro" id="IPR050707">
    <property type="entry name" value="HTH_MetabolicPath_Reg"/>
</dbReference>
<dbReference type="Gene3D" id="1.10.10.10">
    <property type="entry name" value="Winged helix-like DNA-binding domain superfamily/Winged helix DNA-binding domain"/>
    <property type="match status" value="1"/>
</dbReference>
<protein>
    <submittedName>
        <fullName evidence="6">IclR family transcriptional regulator</fullName>
    </submittedName>
</protein>
<dbReference type="SMART" id="SM00346">
    <property type="entry name" value="HTH_ICLR"/>
    <property type="match status" value="1"/>
</dbReference>
<dbReference type="InterPro" id="IPR036388">
    <property type="entry name" value="WH-like_DNA-bd_sf"/>
</dbReference>
<evidence type="ECO:0000313" key="6">
    <source>
        <dbReference type="EMBL" id="OIJ25113.1"/>
    </source>
</evidence>
<name>A0A1J4N3Z5_9ACTN</name>
<dbReference type="SUPFAM" id="SSF46785">
    <property type="entry name" value="Winged helix' DNA-binding domain"/>
    <property type="match status" value="1"/>
</dbReference>
<dbReference type="PANTHER" id="PTHR30136">
    <property type="entry name" value="HELIX-TURN-HELIX TRANSCRIPTIONAL REGULATOR, ICLR FAMILY"/>
    <property type="match status" value="1"/>
</dbReference>
<evidence type="ECO:0000259" key="4">
    <source>
        <dbReference type="PROSITE" id="PS51077"/>
    </source>
</evidence>
<dbReference type="GO" id="GO:0045892">
    <property type="term" value="P:negative regulation of DNA-templated transcription"/>
    <property type="evidence" value="ECO:0007669"/>
    <property type="project" value="TreeGrafter"/>
</dbReference>
<dbReference type="PROSITE" id="PS51077">
    <property type="entry name" value="HTH_ICLR"/>
    <property type="match status" value="1"/>
</dbReference>
<dbReference type="PANTHER" id="PTHR30136:SF24">
    <property type="entry name" value="HTH-TYPE TRANSCRIPTIONAL REPRESSOR ALLR"/>
    <property type="match status" value="1"/>
</dbReference>
<evidence type="ECO:0000256" key="2">
    <source>
        <dbReference type="ARBA" id="ARBA00023125"/>
    </source>
</evidence>
<keyword evidence="2" id="KW-0238">DNA-binding</keyword>
<feature type="domain" description="HTH iclR-type" evidence="4">
    <location>
        <begin position="2"/>
        <end position="61"/>
    </location>
</feature>
<evidence type="ECO:0000313" key="7">
    <source>
        <dbReference type="Proteomes" id="UP000033772"/>
    </source>
</evidence>
<accession>A0A1J4N3Z5</accession>
<dbReference type="EMBL" id="JZDQ02000029">
    <property type="protein sequence ID" value="OIJ25113.1"/>
    <property type="molecule type" value="Genomic_DNA"/>
</dbReference>
<dbReference type="OrthoDB" id="4068713at2"/>
<dbReference type="InterPro" id="IPR014757">
    <property type="entry name" value="Tscrpt_reg_IclR_C"/>
</dbReference>
<dbReference type="InterPro" id="IPR029016">
    <property type="entry name" value="GAF-like_dom_sf"/>
</dbReference>
<dbReference type="GO" id="GO:0003677">
    <property type="term" value="F:DNA binding"/>
    <property type="evidence" value="ECO:0007669"/>
    <property type="project" value="UniProtKB-KW"/>
</dbReference>
<dbReference type="Gene3D" id="3.30.450.40">
    <property type="match status" value="1"/>
</dbReference>
<keyword evidence="7" id="KW-1185">Reference proteome</keyword>
<dbReference type="PROSITE" id="PS51078">
    <property type="entry name" value="ICLR_ED"/>
    <property type="match status" value="1"/>
</dbReference>
<dbReference type="STRING" id="1844.UG56_019565"/>
<reference evidence="6" key="1">
    <citation type="submission" date="2016-10" db="EMBL/GenBank/DDBJ databases">
        <title>Draft Genome Sequence of Nocardioides luteus Strain BAFB, an Alkane-Degrading Bacterium Isolated from JP-7 Polluted Soil.</title>
        <authorList>
            <person name="Brown L."/>
            <person name="Ruiz O.N."/>
            <person name="Gunasekera T."/>
        </authorList>
    </citation>
    <scope>NUCLEOTIDE SEQUENCE [LARGE SCALE GENOMIC DNA]</scope>
    <source>
        <strain evidence="6">BAFB</strain>
    </source>
</reference>
<sequence length="249" mass="26676">MSQSLSRALQILIELGEGERSLDQVAASLGVHKTTAMRLLHTLEADRFVRRDDRQRYHLGSRLFALGGAALAQHAIRDVAQPHLTRLAAETGGQAVHLAGYENGTAIYLAKVESTHAVRMYSRVGLPAALHATAVGKVLVADLPPGEREAVIAGIDFHPFTSRTIADAAGYREVLARTREQGWAEDAAEHEDFINCVGAPVRDETGRVVAAVSVSVPDVILPREGVRALVPQLLAATEAISADWAGRSS</sequence>